<dbReference type="InterPro" id="IPR036322">
    <property type="entry name" value="WD40_repeat_dom_sf"/>
</dbReference>
<proteinExistence type="inferred from homology"/>
<comment type="pathway">
    <text evidence="1">Protein modification; protein ubiquitination.</text>
</comment>
<evidence type="ECO:0000256" key="4">
    <source>
        <dbReference type="ARBA" id="ARBA00022786"/>
    </source>
</evidence>
<evidence type="ECO:0000313" key="8">
    <source>
        <dbReference type="EMBL" id="KAF2723664.1"/>
    </source>
</evidence>
<gene>
    <name evidence="8" type="ORF">K431DRAFT_282760</name>
</gene>
<protein>
    <submittedName>
        <fullName evidence="8">WD40 repeat-like protein</fullName>
    </submittedName>
</protein>
<feature type="repeat" description="WD" evidence="6">
    <location>
        <begin position="277"/>
        <end position="318"/>
    </location>
</feature>
<feature type="compositionally biased region" description="Low complexity" evidence="7">
    <location>
        <begin position="600"/>
        <end position="612"/>
    </location>
</feature>
<dbReference type="SUPFAM" id="SSF50978">
    <property type="entry name" value="WD40 repeat-like"/>
    <property type="match status" value="1"/>
</dbReference>
<evidence type="ECO:0000256" key="6">
    <source>
        <dbReference type="PROSITE-ProRule" id="PRU00221"/>
    </source>
</evidence>
<evidence type="ECO:0000313" key="9">
    <source>
        <dbReference type="Proteomes" id="UP000799441"/>
    </source>
</evidence>
<evidence type="ECO:0000256" key="2">
    <source>
        <dbReference type="ARBA" id="ARBA00022574"/>
    </source>
</evidence>
<feature type="compositionally biased region" description="Polar residues" evidence="7">
    <location>
        <begin position="1"/>
        <end position="37"/>
    </location>
</feature>
<dbReference type="GO" id="GO:0043161">
    <property type="term" value="P:proteasome-mediated ubiquitin-dependent protein catabolic process"/>
    <property type="evidence" value="ECO:0007669"/>
    <property type="project" value="TreeGrafter"/>
</dbReference>
<dbReference type="PANTHER" id="PTHR22852:SF0">
    <property type="entry name" value="DENTICLELESS PROTEIN HOMOLOG"/>
    <property type="match status" value="1"/>
</dbReference>
<evidence type="ECO:0000256" key="7">
    <source>
        <dbReference type="SAM" id="MobiDB-lite"/>
    </source>
</evidence>
<dbReference type="PROSITE" id="PS50082">
    <property type="entry name" value="WD_REPEATS_2"/>
    <property type="match status" value="2"/>
</dbReference>
<dbReference type="InterPro" id="IPR015943">
    <property type="entry name" value="WD40/YVTN_repeat-like_dom_sf"/>
</dbReference>
<name>A0A9P4QF28_9PEZI</name>
<feature type="region of interest" description="Disordered" evidence="7">
    <location>
        <begin position="1"/>
        <end position="78"/>
    </location>
</feature>
<sequence length="701" mass="77357">MVDSFLMSSQGSFSRGSTPDTLHNQENITSSSPQTAAASRKPRKPPTITPKRFTRFFTPRHTGSSRGSNNSRASRRLRDITKEAVNRKGYATPTQRRQYDVLELSVSEDIDISSRPVKRRKYSIDLSSSPPQLPAVRISRPEQSIHIFEDGPPSPMLSEVVSDMDSEAAVAQVLPRPIRRLPNYHGSTKRLLYRSFGGYDAITLGVRGSDHGSGWQSQTANFVSTPSDVHTTEHRCVPFCVANCNTNSLIAVGDESGTVRLLDSSSESSFSTPHVLFRPHKNAVMDLAFSSDDYLLATASGDQTARLIDMHTQQTRSILTGHVSSLKQIKFQPGNDNIVTSSSRDGSVQVWDLRCSTKASGLPTKWSQYVDGGGIRKIPALASQRQLRASEAHRSIDRPVKVGGDPDLAHSLSITATQHLTNGREHILLTASEVDTSIKVWDLRQAHRTRAMPLSSTPLPEIHQGRRRFGINSLALSGDGSRVFAVCRDNMVYAYNTNNLVTGSPSQFETSASETSSIVRKTGAGASPVFALKHDGFRNNSFYIRGALRPARGDKSELMAVGSSDFTPVVFPTDERHFKTRRSRNLQDQDEADDDDDEPSLPTLPSSQQQQTRNAESHSFPVYSVGSALVRGHKKEVSSLCWSYDGHLVSIGDDYRARRWTENAEKARELRQCGDNGEGAATRWGHAWATVDDPYWDEDDG</sequence>
<feature type="compositionally biased region" description="Acidic residues" evidence="7">
    <location>
        <begin position="588"/>
        <end position="599"/>
    </location>
</feature>
<dbReference type="OrthoDB" id="2096344at2759"/>
<evidence type="ECO:0000256" key="5">
    <source>
        <dbReference type="ARBA" id="ARBA00038344"/>
    </source>
</evidence>
<dbReference type="SMART" id="SM00320">
    <property type="entry name" value="WD40"/>
    <property type="match status" value="6"/>
</dbReference>
<keyword evidence="4" id="KW-0833">Ubl conjugation pathway</keyword>
<dbReference type="Proteomes" id="UP000799441">
    <property type="component" value="Unassembled WGS sequence"/>
</dbReference>
<dbReference type="PROSITE" id="PS00678">
    <property type="entry name" value="WD_REPEATS_1"/>
    <property type="match status" value="1"/>
</dbReference>
<keyword evidence="3" id="KW-0677">Repeat</keyword>
<dbReference type="InterPro" id="IPR019775">
    <property type="entry name" value="WD40_repeat_CS"/>
</dbReference>
<organism evidence="8 9">
    <name type="scientific">Polychaeton citri CBS 116435</name>
    <dbReference type="NCBI Taxonomy" id="1314669"/>
    <lineage>
        <taxon>Eukaryota</taxon>
        <taxon>Fungi</taxon>
        <taxon>Dikarya</taxon>
        <taxon>Ascomycota</taxon>
        <taxon>Pezizomycotina</taxon>
        <taxon>Dothideomycetes</taxon>
        <taxon>Dothideomycetidae</taxon>
        <taxon>Capnodiales</taxon>
        <taxon>Capnodiaceae</taxon>
        <taxon>Polychaeton</taxon>
    </lineage>
</organism>
<dbReference type="PANTHER" id="PTHR22852">
    <property type="entry name" value="LETHAL 2 DENTICLELESS PROTEIN RETINOIC ACID-REGULATED NUCLEAR MATRIX-ASSOCIATED PROTEIN"/>
    <property type="match status" value="1"/>
</dbReference>
<reference evidence="8" key="1">
    <citation type="journal article" date="2020" name="Stud. Mycol.">
        <title>101 Dothideomycetes genomes: a test case for predicting lifestyles and emergence of pathogens.</title>
        <authorList>
            <person name="Haridas S."/>
            <person name="Albert R."/>
            <person name="Binder M."/>
            <person name="Bloem J."/>
            <person name="Labutti K."/>
            <person name="Salamov A."/>
            <person name="Andreopoulos B."/>
            <person name="Baker S."/>
            <person name="Barry K."/>
            <person name="Bills G."/>
            <person name="Bluhm B."/>
            <person name="Cannon C."/>
            <person name="Castanera R."/>
            <person name="Culley D."/>
            <person name="Daum C."/>
            <person name="Ezra D."/>
            <person name="Gonzalez J."/>
            <person name="Henrissat B."/>
            <person name="Kuo A."/>
            <person name="Liang C."/>
            <person name="Lipzen A."/>
            <person name="Lutzoni F."/>
            <person name="Magnuson J."/>
            <person name="Mondo S."/>
            <person name="Nolan M."/>
            <person name="Ohm R."/>
            <person name="Pangilinan J."/>
            <person name="Park H.-J."/>
            <person name="Ramirez L."/>
            <person name="Alfaro M."/>
            <person name="Sun H."/>
            <person name="Tritt A."/>
            <person name="Yoshinaga Y."/>
            <person name="Zwiers L.-H."/>
            <person name="Turgeon B."/>
            <person name="Goodwin S."/>
            <person name="Spatafora J."/>
            <person name="Crous P."/>
            <person name="Grigoriev I."/>
        </authorList>
    </citation>
    <scope>NUCLEOTIDE SEQUENCE</scope>
    <source>
        <strain evidence="8">CBS 116435</strain>
    </source>
</reference>
<dbReference type="Gene3D" id="2.130.10.10">
    <property type="entry name" value="YVTN repeat-like/Quinoprotein amine dehydrogenase"/>
    <property type="match status" value="3"/>
</dbReference>
<dbReference type="PROSITE" id="PS50294">
    <property type="entry name" value="WD_REPEATS_REGION"/>
    <property type="match status" value="2"/>
</dbReference>
<comment type="similarity">
    <text evidence="5">Belongs to the WD repeat cdt2 family.</text>
</comment>
<dbReference type="InterPro" id="IPR001680">
    <property type="entry name" value="WD40_rpt"/>
</dbReference>
<dbReference type="EMBL" id="MU003775">
    <property type="protein sequence ID" value="KAF2723664.1"/>
    <property type="molecule type" value="Genomic_DNA"/>
</dbReference>
<comment type="caution">
    <text evidence="8">The sequence shown here is derived from an EMBL/GenBank/DDBJ whole genome shotgun (WGS) entry which is preliminary data.</text>
</comment>
<keyword evidence="2 6" id="KW-0853">WD repeat</keyword>
<dbReference type="GO" id="GO:0005634">
    <property type="term" value="C:nucleus"/>
    <property type="evidence" value="ECO:0007669"/>
    <property type="project" value="TreeGrafter"/>
</dbReference>
<dbReference type="InterPro" id="IPR051865">
    <property type="entry name" value="WD-repeat_CDT2_adapter"/>
</dbReference>
<evidence type="ECO:0000256" key="1">
    <source>
        <dbReference type="ARBA" id="ARBA00004906"/>
    </source>
</evidence>
<evidence type="ECO:0000256" key="3">
    <source>
        <dbReference type="ARBA" id="ARBA00022737"/>
    </source>
</evidence>
<feature type="compositionally biased region" description="Low complexity" evidence="7">
    <location>
        <begin position="49"/>
        <end position="72"/>
    </location>
</feature>
<accession>A0A9P4QF28</accession>
<dbReference type="AlphaFoldDB" id="A0A9P4QF28"/>
<feature type="region of interest" description="Disordered" evidence="7">
    <location>
        <begin position="577"/>
        <end position="617"/>
    </location>
</feature>
<dbReference type="GO" id="GO:0030674">
    <property type="term" value="F:protein-macromolecule adaptor activity"/>
    <property type="evidence" value="ECO:0007669"/>
    <property type="project" value="TreeGrafter"/>
</dbReference>
<keyword evidence="9" id="KW-1185">Reference proteome</keyword>
<dbReference type="Pfam" id="PF00400">
    <property type="entry name" value="WD40"/>
    <property type="match status" value="3"/>
</dbReference>
<feature type="repeat" description="WD" evidence="6">
    <location>
        <begin position="319"/>
        <end position="354"/>
    </location>
</feature>